<dbReference type="SUPFAM" id="SSF51604">
    <property type="entry name" value="Enolase C-terminal domain-like"/>
    <property type="match status" value="1"/>
</dbReference>
<dbReference type="CDD" id="cd03319">
    <property type="entry name" value="L-Ala-DL-Glu_epimerase"/>
    <property type="match status" value="1"/>
</dbReference>
<dbReference type="GO" id="GO:0016855">
    <property type="term" value="F:racemase and epimerase activity, acting on amino acids and derivatives"/>
    <property type="evidence" value="ECO:0007669"/>
    <property type="project" value="UniProtKB-UniRule"/>
</dbReference>
<dbReference type="InterPro" id="IPR013341">
    <property type="entry name" value="Mandelate_racemase_N_dom"/>
</dbReference>
<comment type="similarity">
    <text evidence="1 7">Belongs to the mandelate racemase/muconate lactonizing enzyme family.</text>
</comment>
<dbReference type="InterPro" id="IPR034603">
    <property type="entry name" value="Dipeptide_epimerase"/>
</dbReference>
<dbReference type="Gene3D" id="3.30.390.10">
    <property type="entry name" value="Enolase-like, N-terminal domain"/>
    <property type="match status" value="1"/>
</dbReference>
<dbReference type="SUPFAM" id="SSF54826">
    <property type="entry name" value="Enolase N-terminal domain-like"/>
    <property type="match status" value="1"/>
</dbReference>
<keyword evidence="4 7" id="KW-0413">Isomerase</keyword>
<dbReference type="RefSeq" id="WP_088332143.1">
    <property type="nucleotide sequence ID" value="NZ_NBBJ01000001.1"/>
</dbReference>
<dbReference type="InterPro" id="IPR034593">
    <property type="entry name" value="DgoD-like"/>
</dbReference>
<keyword evidence="2 6" id="KW-0479">Metal-binding</keyword>
<dbReference type="AlphaFoldDB" id="A0A245ZRV8"/>
<dbReference type="SFLD" id="SFLDS00001">
    <property type="entry name" value="Enolase"/>
    <property type="match status" value="1"/>
</dbReference>
<evidence type="ECO:0000256" key="2">
    <source>
        <dbReference type="ARBA" id="ARBA00022723"/>
    </source>
</evidence>
<dbReference type="EMBL" id="NBBJ01000001">
    <property type="protein sequence ID" value="OWK32481.1"/>
    <property type="molecule type" value="Genomic_DNA"/>
</dbReference>
<dbReference type="InterPro" id="IPR029017">
    <property type="entry name" value="Enolase-like_N"/>
</dbReference>
<evidence type="ECO:0000256" key="7">
    <source>
        <dbReference type="RuleBase" id="RU366006"/>
    </source>
</evidence>
<dbReference type="Pfam" id="PF02746">
    <property type="entry name" value="MR_MLE_N"/>
    <property type="match status" value="1"/>
</dbReference>
<dbReference type="PANTHER" id="PTHR48080">
    <property type="entry name" value="D-GALACTONATE DEHYDRATASE-RELATED"/>
    <property type="match status" value="1"/>
</dbReference>
<dbReference type="Proteomes" id="UP000197783">
    <property type="component" value="Unassembled WGS sequence"/>
</dbReference>
<proteinExistence type="inferred from homology"/>
<keyword evidence="10" id="KW-1185">Reference proteome</keyword>
<evidence type="ECO:0000256" key="1">
    <source>
        <dbReference type="ARBA" id="ARBA00008031"/>
    </source>
</evidence>
<dbReference type="SMART" id="SM00922">
    <property type="entry name" value="MR_MLE"/>
    <property type="match status" value="1"/>
</dbReference>
<accession>A0A245ZRV8</accession>
<evidence type="ECO:0000256" key="3">
    <source>
        <dbReference type="ARBA" id="ARBA00022842"/>
    </source>
</evidence>
<evidence type="ECO:0000313" key="10">
    <source>
        <dbReference type="Proteomes" id="UP000197783"/>
    </source>
</evidence>
<feature type="binding site" evidence="6">
    <location>
        <position position="175"/>
    </location>
    <ligand>
        <name>Mg(2+)</name>
        <dbReference type="ChEBI" id="CHEBI:18420"/>
    </ligand>
</feature>
<feature type="binding site" evidence="6">
    <location>
        <position position="201"/>
    </location>
    <ligand>
        <name>Mg(2+)</name>
        <dbReference type="ChEBI" id="CHEBI:18420"/>
    </ligand>
</feature>
<dbReference type="OrthoDB" id="9782675at2"/>
<keyword evidence="3 6" id="KW-0460">Magnesium</keyword>
<evidence type="ECO:0000256" key="6">
    <source>
        <dbReference type="PIRSR" id="PIRSR634603-3"/>
    </source>
</evidence>
<dbReference type="PANTHER" id="PTHR48080:SF3">
    <property type="entry name" value="ENOLASE SUPERFAMILY MEMBER DDB_G0284701"/>
    <property type="match status" value="1"/>
</dbReference>
<evidence type="ECO:0000256" key="4">
    <source>
        <dbReference type="ARBA" id="ARBA00023235"/>
    </source>
</evidence>
<dbReference type="GO" id="GO:0046872">
    <property type="term" value="F:metal ion binding"/>
    <property type="evidence" value="ECO:0007669"/>
    <property type="project" value="UniProtKB-KW"/>
</dbReference>
<dbReference type="SFLD" id="SFLDG00180">
    <property type="entry name" value="muconate_cycloisomerase"/>
    <property type="match status" value="1"/>
</dbReference>
<feature type="domain" description="Mandelate racemase/muconate lactonizing enzyme C-terminal" evidence="8">
    <location>
        <begin position="131"/>
        <end position="222"/>
    </location>
</feature>
<dbReference type="InterPro" id="IPR036849">
    <property type="entry name" value="Enolase-like_C_sf"/>
</dbReference>
<feature type="active site" description="Proton acceptor; specific for (S)-substrate epimerization" evidence="5">
    <location>
        <position position="246"/>
    </location>
</feature>
<protein>
    <recommendedName>
        <fullName evidence="7">Dipeptide epimerase</fullName>
        <ecNumber evidence="7">5.1.1.-</ecNumber>
    </recommendedName>
</protein>
<reference evidence="9 10" key="1">
    <citation type="submission" date="2017-03" db="EMBL/GenBank/DDBJ databases">
        <title>Genome sequence of Sphingomonas mucosissima DSM 17494.</title>
        <authorList>
            <person name="Poehlein A."/>
            <person name="Wuebbeler J.H."/>
            <person name="Steinbuechel A."/>
            <person name="Daniel R."/>
        </authorList>
    </citation>
    <scope>NUCLEOTIDE SEQUENCE [LARGE SCALE GENOMIC DNA]</scope>
    <source>
        <strain evidence="9 10">DSM 17494</strain>
    </source>
</reference>
<dbReference type="NCBIfam" id="NF042940">
    <property type="entry name" value="racemase_DgcA"/>
    <property type="match status" value="1"/>
</dbReference>
<dbReference type="InterPro" id="IPR013342">
    <property type="entry name" value="Mandelate_racemase_C"/>
</dbReference>
<dbReference type="Gene3D" id="3.20.20.120">
    <property type="entry name" value="Enolase-like C-terminal domain"/>
    <property type="match status" value="1"/>
</dbReference>
<name>A0A245ZRV8_9SPHN</name>
<evidence type="ECO:0000256" key="5">
    <source>
        <dbReference type="PIRSR" id="PIRSR634603-1"/>
    </source>
</evidence>
<organism evidence="9 10">
    <name type="scientific">Sphingomonas mucosissima</name>
    <dbReference type="NCBI Taxonomy" id="370959"/>
    <lineage>
        <taxon>Bacteria</taxon>
        <taxon>Pseudomonadati</taxon>
        <taxon>Pseudomonadota</taxon>
        <taxon>Alphaproteobacteria</taxon>
        <taxon>Sphingomonadales</taxon>
        <taxon>Sphingomonadaceae</taxon>
        <taxon>Sphingomonas</taxon>
    </lineage>
</organism>
<gene>
    <name evidence="9" type="primary">ycjG</name>
    <name evidence="9" type="ORF">SPMU_08130</name>
</gene>
<dbReference type="Pfam" id="PF13378">
    <property type="entry name" value="MR_MLE_C"/>
    <property type="match status" value="1"/>
</dbReference>
<comment type="caution">
    <text evidence="9">The sequence shown here is derived from an EMBL/GenBank/DDBJ whole genome shotgun (WGS) entry which is preliminary data.</text>
</comment>
<comment type="cofactor">
    <cofactor evidence="6 7">
        <name>Mg(2+)</name>
        <dbReference type="ChEBI" id="CHEBI:18420"/>
    </cofactor>
    <text evidence="6 7">Binds 1 Mg(2+) ion per subunit.</text>
</comment>
<evidence type="ECO:0000259" key="8">
    <source>
        <dbReference type="SMART" id="SM00922"/>
    </source>
</evidence>
<dbReference type="SFLD" id="SFLDF00010">
    <property type="entry name" value="dipeptide_epimerase"/>
    <property type="match status" value="1"/>
</dbReference>
<dbReference type="EC" id="5.1.1.-" evidence="7"/>
<evidence type="ECO:0000313" key="9">
    <source>
        <dbReference type="EMBL" id="OWK32481.1"/>
    </source>
</evidence>
<dbReference type="InterPro" id="IPR029065">
    <property type="entry name" value="Enolase_C-like"/>
</dbReference>
<sequence length="330" mass="34897">MSRTLDARHDGFPLSTPFRISRGVKTVADVVTVTLRQGEHVGRGEGVPYPRYGETVEGSLAAIESVRALIESGASREELAAAMPAGAARNAVDCALWDLEARLAGTSVAALACRAAPQPLASAITIGIDTPGAMAAVAQRHASVPLLKVKVNREEAEAQLAAVRAAAPAPRLIVDPNESWRVEDVVRWQDLLLQYRVDLLEQPVPADDDEGLEGLGSRIPICADEALHTRADLPRLRGRYDYVNIKLDKTGGLTEALALADAALGIGFGLMVGCMVSSSLGIAPAMLVAERASFVDLDGPLWLANDREGGVRDEAGWMQPAAPGFWGTPA</sequence>
<feature type="active site" description="Proton acceptor; specific for (R)-substrate epimerization" evidence="5">
    <location>
        <position position="150"/>
    </location>
</feature>
<feature type="binding site" evidence="6">
    <location>
        <position position="224"/>
    </location>
    <ligand>
        <name>Mg(2+)</name>
        <dbReference type="ChEBI" id="CHEBI:18420"/>
    </ligand>
</feature>